<evidence type="ECO:0000256" key="7">
    <source>
        <dbReference type="SAM" id="Phobius"/>
    </source>
</evidence>
<reference evidence="9" key="1">
    <citation type="journal article" date="2019" name="Int. J. Syst. Evol. Microbiol.">
        <title>The Global Catalogue of Microorganisms (GCM) 10K type strain sequencing project: providing services to taxonomists for standard genome sequencing and annotation.</title>
        <authorList>
            <consortium name="The Broad Institute Genomics Platform"/>
            <consortium name="The Broad Institute Genome Sequencing Center for Infectious Disease"/>
            <person name="Wu L."/>
            <person name="Ma J."/>
        </authorList>
    </citation>
    <scope>NUCLEOTIDE SEQUENCE [LARGE SCALE GENOMIC DNA]</scope>
    <source>
        <strain evidence="9">KCTC 42087</strain>
    </source>
</reference>
<feature type="transmembrane region" description="Helical" evidence="7">
    <location>
        <begin position="20"/>
        <end position="43"/>
    </location>
</feature>
<keyword evidence="5 7" id="KW-1133">Transmembrane helix</keyword>
<sequence>MRELIGALGLVRRNRRFARFWIGMMISRVGDAFTTVALSWLVLTTAGPSELGITLLLFGLPRVIAGPFAGRLLDLFPARLLLFWDNALRGVLIALIPVLDLLGAMHIAHIYVIAALCAVLSVTSEVAEGALVPRMVDDEDLEGANALLGANWELSSILGPPAAGLLIAWIGASPALFVDALSFVVMSMLCLGLRIEAPTAQGSVQERQGLLRGWLGFLTLFRLPAVLALTMSTTGFLFLGGMIEVLFPVFSRQELHAGSETYGLLVGASGVGSLLGLMLGIGFLRGLRPGFRVALIIFAGVPPFALLGLVSQPGIAVALAALSAFLWGPYFVVERTMVQRLIPNELRGQVVGGRMAVSSLGYPLGSAAAGLVLAHTTASATVLVIAVAYMALSLVPLLAAPLRHRPGAEARPKVAVPDNS</sequence>
<feature type="transmembrane region" description="Helical" evidence="7">
    <location>
        <begin position="291"/>
        <end position="309"/>
    </location>
</feature>
<comment type="caution">
    <text evidence="8">The sequence shown here is derived from an EMBL/GenBank/DDBJ whole genome shotgun (WGS) entry which is preliminary data.</text>
</comment>
<protein>
    <submittedName>
        <fullName evidence="8">MFS transporter</fullName>
    </submittedName>
</protein>
<feature type="transmembrane region" description="Helical" evidence="7">
    <location>
        <begin position="91"/>
        <end position="122"/>
    </location>
</feature>
<dbReference type="Proteomes" id="UP001596074">
    <property type="component" value="Unassembled WGS sequence"/>
</dbReference>
<dbReference type="SUPFAM" id="SSF103473">
    <property type="entry name" value="MFS general substrate transporter"/>
    <property type="match status" value="1"/>
</dbReference>
<dbReference type="PANTHER" id="PTHR23513:SF6">
    <property type="entry name" value="MAJOR FACILITATOR SUPERFAMILY ASSOCIATED DOMAIN-CONTAINING PROTEIN"/>
    <property type="match status" value="1"/>
</dbReference>
<feature type="transmembrane region" description="Helical" evidence="7">
    <location>
        <begin position="315"/>
        <end position="333"/>
    </location>
</feature>
<accession>A0ABW1A4C3</accession>
<dbReference type="EMBL" id="JBHSON010000036">
    <property type="protein sequence ID" value="MFC5748799.1"/>
    <property type="molecule type" value="Genomic_DNA"/>
</dbReference>
<feature type="transmembrane region" description="Helical" evidence="7">
    <location>
        <begin position="380"/>
        <end position="402"/>
    </location>
</feature>
<organism evidence="8 9">
    <name type="scientific">Actinomadura rugatobispora</name>
    <dbReference type="NCBI Taxonomy" id="1994"/>
    <lineage>
        <taxon>Bacteria</taxon>
        <taxon>Bacillati</taxon>
        <taxon>Actinomycetota</taxon>
        <taxon>Actinomycetes</taxon>
        <taxon>Streptosporangiales</taxon>
        <taxon>Thermomonosporaceae</taxon>
        <taxon>Actinomadura</taxon>
    </lineage>
</organism>
<keyword evidence="4 7" id="KW-0812">Transmembrane</keyword>
<dbReference type="PANTHER" id="PTHR23513">
    <property type="entry name" value="INTEGRAL MEMBRANE EFFLUX PROTEIN-RELATED"/>
    <property type="match status" value="1"/>
</dbReference>
<comment type="subcellular location">
    <subcellularLocation>
        <location evidence="1">Cell membrane</location>
        <topology evidence="1">Multi-pass membrane protein</topology>
    </subcellularLocation>
</comment>
<dbReference type="RefSeq" id="WP_378284487.1">
    <property type="nucleotide sequence ID" value="NZ_JBHSON010000036.1"/>
</dbReference>
<evidence type="ECO:0000256" key="4">
    <source>
        <dbReference type="ARBA" id="ARBA00022692"/>
    </source>
</evidence>
<feature type="transmembrane region" description="Helical" evidence="7">
    <location>
        <begin position="262"/>
        <end position="284"/>
    </location>
</feature>
<keyword evidence="3" id="KW-1003">Cell membrane</keyword>
<keyword evidence="6 7" id="KW-0472">Membrane</keyword>
<name>A0ABW1A4C3_9ACTN</name>
<dbReference type="Gene3D" id="1.20.1250.20">
    <property type="entry name" value="MFS general substrate transporter like domains"/>
    <property type="match status" value="1"/>
</dbReference>
<dbReference type="InterPro" id="IPR036259">
    <property type="entry name" value="MFS_trans_sf"/>
</dbReference>
<gene>
    <name evidence="8" type="ORF">ACFPZN_24545</name>
</gene>
<dbReference type="Pfam" id="PF05977">
    <property type="entry name" value="MFS_3"/>
    <property type="match status" value="1"/>
</dbReference>
<evidence type="ECO:0000256" key="1">
    <source>
        <dbReference type="ARBA" id="ARBA00004651"/>
    </source>
</evidence>
<feature type="transmembrane region" description="Helical" evidence="7">
    <location>
        <begin position="354"/>
        <end position="374"/>
    </location>
</feature>
<evidence type="ECO:0000256" key="2">
    <source>
        <dbReference type="ARBA" id="ARBA00022448"/>
    </source>
</evidence>
<evidence type="ECO:0000313" key="8">
    <source>
        <dbReference type="EMBL" id="MFC5748799.1"/>
    </source>
</evidence>
<evidence type="ECO:0000256" key="3">
    <source>
        <dbReference type="ARBA" id="ARBA00022475"/>
    </source>
</evidence>
<keyword evidence="2" id="KW-0813">Transport</keyword>
<evidence type="ECO:0000313" key="9">
    <source>
        <dbReference type="Proteomes" id="UP001596074"/>
    </source>
</evidence>
<dbReference type="CDD" id="cd06173">
    <property type="entry name" value="MFS_MefA_like"/>
    <property type="match status" value="1"/>
</dbReference>
<evidence type="ECO:0000256" key="5">
    <source>
        <dbReference type="ARBA" id="ARBA00022989"/>
    </source>
</evidence>
<feature type="transmembrane region" description="Helical" evidence="7">
    <location>
        <begin position="49"/>
        <end position="70"/>
    </location>
</feature>
<dbReference type="InterPro" id="IPR010290">
    <property type="entry name" value="TM_effector"/>
</dbReference>
<keyword evidence="9" id="KW-1185">Reference proteome</keyword>
<proteinExistence type="predicted"/>
<feature type="transmembrane region" description="Helical" evidence="7">
    <location>
        <begin position="214"/>
        <end position="242"/>
    </location>
</feature>
<evidence type="ECO:0000256" key="6">
    <source>
        <dbReference type="ARBA" id="ARBA00023136"/>
    </source>
</evidence>
<feature type="transmembrane region" description="Helical" evidence="7">
    <location>
        <begin position="166"/>
        <end position="193"/>
    </location>
</feature>